<feature type="domain" description="ABC transporter" evidence="4">
    <location>
        <begin position="41"/>
        <end position="171"/>
    </location>
</feature>
<evidence type="ECO:0000259" key="4">
    <source>
        <dbReference type="Pfam" id="PF00005"/>
    </source>
</evidence>
<dbReference type="PANTHER" id="PTHR43158">
    <property type="entry name" value="SKFA PEPTIDE EXPORT ATP-BINDING PROTEIN SKFE"/>
    <property type="match status" value="1"/>
</dbReference>
<dbReference type="Proteomes" id="UP001363151">
    <property type="component" value="Unassembled WGS sequence"/>
</dbReference>
<dbReference type="SUPFAM" id="SSF52540">
    <property type="entry name" value="P-loop containing nucleoside triphosphate hydrolases"/>
    <property type="match status" value="1"/>
</dbReference>
<protein>
    <submittedName>
        <fullName evidence="5">ATP-binding cassette family ATPase CAF16</fullName>
    </submittedName>
</protein>
<dbReference type="PANTHER" id="PTHR43158:SF2">
    <property type="entry name" value="SKFA PEPTIDE EXPORT ATP-BINDING PROTEIN SKFE"/>
    <property type="match status" value="1"/>
</dbReference>
<evidence type="ECO:0000256" key="2">
    <source>
        <dbReference type="ARBA" id="ARBA00022840"/>
    </source>
</evidence>
<gene>
    <name evidence="5" type="primary">CAF16</name>
    <name evidence="5" type="ORF">SO694_000293104</name>
</gene>
<organism evidence="5 6">
    <name type="scientific">Aureococcus anophagefferens</name>
    <name type="common">Harmful bloom alga</name>
    <dbReference type="NCBI Taxonomy" id="44056"/>
    <lineage>
        <taxon>Eukaryota</taxon>
        <taxon>Sar</taxon>
        <taxon>Stramenopiles</taxon>
        <taxon>Ochrophyta</taxon>
        <taxon>Pelagophyceae</taxon>
        <taxon>Pelagomonadales</taxon>
        <taxon>Pelagomonadaceae</taxon>
        <taxon>Aureococcus</taxon>
    </lineage>
</organism>
<proteinExistence type="predicted"/>
<dbReference type="EMBL" id="JBBJCI010000222">
    <property type="protein sequence ID" value="KAK7239855.1"/>
    <property type="molecule type" value="Genomic_DNA"/>
</dbReference>
<evidence type="ECO:0000313" key="6">
    <source>
        <dbReference type="Proteomes" id="UP001363151"/>
    </source>
</evidence>
<keyword evidence="6" id="KW-1185">Reference proteome</keyword>
<name>A0ABR1FVY9_AURAN</name>
<comment type="caution">
    <text evidence="5">The sequence shown here is derived from an EMBL/GenBank/DDBJ whole genome shotgun (WGS) entry which is preliminary data.</text>
</comment>
<evidence type="ECO:0000256" key="1">
    <source>
        <dbReference type="ARBA" id="ARBA00022741"/>
    </source>
</evidence>
<dbReference type="InterPro" id="IPR027417">
    <property type="entry name" value="P-loop_NTPase"/>
</dbReference>
<dbReference type="Pfam" id="PF00005">
    <property type="entry name" value="ABC_tran"/>
    <property type="match status" value="1"/>
</dbReference>
<sequence>MVVEDPSNPTMIGQAEYAVEIDRLDFAYPQSLPTDEARMVLNGFSMQLKPGSRCLLLGANGSGKSTLLKLLAGKHLASGDNVKVMGTDPFRDLKLNLTRAFLDTQWGMRTVAFAGYGCPLQADIRVGGMMRKLQDARERRDELVKILGVDPEWRMHRVSDGQRRRAAPARARAALRHPAVGRGDDAPRRVIVRQDLLLWLQKECELAEFGPATEGEDGDAANDMKNPNTLSTDRGGGFNPGRMLSYKA</sequence>
<reference evidence="5 6" key="1">
    <citation type="submission" date="2024-03" db="EMBL/GenBank/DDBJ databases">
        <title>Aureococcus anophagefferens CCMP1851 and Kratosvirus quantuckense: Draft genome of a second virus-susceptible host strain in the model system.</title>
        <authorList>
            <person name="Chase E."/>
            <person name="Truchon A.R."/>
            <person name="Schepens W."/>
            <person name="Wilhelm S.W."/>
        </authorList>
    </citation>
    <scope>NUCLEOTIDE SEQUENCE [LARGE SCALE GENOMIC DNA]</scope>
    <source>
        <strain evidence="5 6">CCMP1851</strain>
    </source>
</reference>
<dbReference type="Gene3D" id="3.40.50.300">
    <property type="entry name" value="P-loop containing nucleotide triphosphate hydrolases"/>
    <property type="match status" value="1"/>
</dbReference>
<keyword evidence="1" id="KW-0547">Nucleotide-binding</keyword>
<accession>A0ABR1FVY9</accession>
<evidence type="ECO:0000313" key="5">
    <source>
        <dbReference type="EMBL" id="KAK7239855.1"/>
    </source>
</evidence>
<keyword evidence="2 5" id="KW-0067">ATP-binding</keyword>
<dbReference type="InterPro" id="IPR003439">
    <property type="entry name" value="ABC_transporter-like_ATP-bd"/>
</dbReference>
<dbReference type="GO" id="GO:0005524">
    <property type="term" value="F:ATP binding"/>
    <property type="evidence" value="ECO:0007669"/>
    <property type="project" value="UniProtKB-KW"/>
</dbReference>
<evidence type="ECO:0000256" key="3">
    <source>
        <dbReference type="SAM" id="MobiDB-lite"/>
    </source>
</evidence>
<feature type="region of interest" description="Disordered" evidence="3">
    <location>
        <begin position="211"/>
        <end position="248"/>
    </location>
</feature>